<evidence type="ECO:0000256" key="2">
    <source>
        <dbReference type="SAM" id="MobiDB-lite"/>
    </source>
</evidence>
<protein>
    <submittedName>
        <fullName evidence="5">SMC hinge domain-containing protein</fullName>
    </submittedName>
</protein>
<dbReference type="Gene3D" id="3.30.70.1620">
    <property type="match status" value="1"/>
</dbReference>
<keyword evidence="4" id="KW-1185">Reference proteome</keyword>
<dbReference type="AlphaFoldDB" id="A0A0N5ACQ0"/>
<organism evidence="4 5">
    <name type="scientific">Syphacia muris</name>
    <dbReference type="NCBI Taxonomy" id="451379"/>
    <lineage>
        <taxon>Eukaryota</taxon>
        <taxon>Metazoa</taxon>
        <taxon>Ecdysozoa</taxon>
        <taxon>Nematoda</taxon>
        <taxon>Chromadorea</taxon>
        <taxon>Rhabditida</taxon>
        <taxon>Spirurina</taxon>
        <taxon>Oxyuridomorpha</taxon>
        <taxon>Oxyuroidea</taxon>
        <taxon>Oxyuridae</taxon>
        <taxon>Syphacia</taxon>
    </lineage>
</organism>
<evidence type="ECO:0000313" key="4">
    <source>
        <dbReference type="Proteomes" id="UP000046393"/>
    </source>
</evidence>
<proteinExistence type="predicted"/>
<evidence type="ECO:0000259" key="3">
    <source>
        <dbReference type="SMART" id="SM00968"/>
    </source>
</evidence>
<dbReference type="InterPro" id="IPR036277">
    <property type="entry name" value="SMC_hinge_sf"/>
</dbReference>
<dbReference type="WBParaSite" id="SMUV_0000192901-mRNA-1">
    <property type="protein sequence ID" value="SMUV_0000192901-mRNA-1"/>
    <property type="gene ID" value="SMUV_0000192901"/>
</dbReference>
<dbReference type="Gene3D" id="1.20.1060.20">
    <property type="match status" value="1"/>
</dbReference>
<keyword evidence="1" id="KW-0175">Coiled coil</keyword>
<dbReference type="SMART" id="SM00968">
    <property type="entry name" value="SMC_hinge"/>
    <property type="match status" value="1"/>
</dbReference>
<dbReference type="Proteomes" id="UP000046393">
    <property type="component" value="Unplaced"/>
</dbReference>
<evidence type="ECO:0000313" key="5">
    <source>
        <dbReference type="WBParaSite" id="SMUV_0000192901-mRNA-1"/>
    </source>
</evidence>
<feature type="domain" description="SMC hinge" evidence="3">
    <location>
        <begin position="71"/>
        <end position="192"/>
    </location>
</feature>
<evidence type="ECO:0000256" key="1">
    <source>
        <dbReference type="SAM" id="Coils"/>
    </source>
</evidence>
<dbReference type="Pfam" id="PF06470">
    <property type="entry name" value="SMC_hinge"/>
    <property type="match status" value="1"/>
</dbReference>
<name>A0A0N5ACQ0_9BILA</name>
<dbReference type="GO" id="GO:0051276">
    <property type="term" value="P:chromosome organization"/>
    <property type="evidence" value="ECO:0007669"/>
    <property type="project" value="InterPro"/>
</dbReference>
<dbReference type="SUPFAM" id="SSF75553">
    <property type="entry name" value="Smc hinge domain"/>
    <property type="match status" value="1"/>
</dbReference>
<sequence length="305" mass="35247">MKQCSKCHEAVREERNARENLEAVEIEISQAEQEMRKMSARGIMNGVDSVRKVLQNFKNNNSNGQYDWILNGYHGILMELFICENIYHQAVEVTAGNRLFYHVVDDDRVAMKILKDVGSLSYVWINHQKLMGEVNFFPLNRLIAKAKKTTNNPDARPIMDSLKFDERYEVVFRHVFGGTAIVRNMLAGNNLAKTEGFDCVTFEGDQINRRGPMTGGYLDPKRCRLELFANIRNLMEQKKEIQCNLEAAIERNNERTAAVERLRMKGQDLEREVASRKNDHKLAADRKRALSQQLQQSQRNREPKA</sequence>
<reference evidence="5" key="1">
    <citation type="submission" date="2017-02" db="UniProtKB">
        <authorList>
            <consortium name="WormBaseParasite"/>
        </authorList>
    </citation>
    <scope>IDENTIFICATION</scope>
</reference>
<dbReference type="InterPro" id="IPR010935">
    <property type="entry name" value="SMC_hinge"/>
</dbReference>
<dbReference type="GO" id="GO:0005694">
    <property type="term" value="C:chromosome"/>
    <property type="evidence" value="ECO:0007669"/>
    <property type="project" value="InterPro"/>
</dbReference>
<dbReference type="GO" id="GO:0005524">
    <property type="term" value="F:ATP binding"/>
    <property type="evidence" value="ECO:0007669"/>
    <property type="project" value="InterPro"/>
</dbReference>
<dbReference type="PANTHER" id="PTHR43977">
    <property type="entry name" value="STRUCTURAL MAINTENANCE OF CHROMOSOMES PROTEIN 3"/>
    <property type="match status" value="1"/>
</dbReference>
<feature type="compositionally biased region" description="Basic and acidic residues" evidence="2">
    <location>
        <begin position="268"/>
        <end position="288"/>
    </location>
</feature>
<accession>A0A0N5ACQ0</accession>
<feature type="region of interest" description="Disordered" evidence="2">
    <location>
        <begin position="268"/>
        <end position="305"/>
    </location>
</feature>
<feature type="coiled-coil region" evidence="1">
    <location>
        <begin position="7"/>
        <end position="41"/>
    </location>
</feature>
<dbReference type="STRING" id="451379.A0A0N5ACQ0"/>